<reference evidence="2" key="1">
    <citation type="journal article" date="2014" name="Int. J. Syst. Evol. Microbiol.">
        <title>Complete genome of a new Firmicutes species belonging to the dominant human colonic microbiota ('Ruminococcus bicirculans') reveals two chromosomes and a selective capacity to utilize plant glucans.</title>
        <authorList>
            <consortium name="NISC Comparative Sequencing Program"/>
            <person name="Wegmann U."/>
            <person name="Louis P."/>
            <person name="Goesmann A."/>
            <person name="Henrissat B."/>
            <person name="Duncan S.H."/>
            <person name="Flint H.J."/>
        </authorList>
    </citation>
    <scope>NUCLEOTIDE SEQUENCE</scope>
    <source>
        <strain evidence="2">CECT 8482</strain>
    </source>
</reference>
<evidence type="ECO:0000313" key="3">
    <source>
        <dbReference type="EMBL" id="MDN3714365.1"/>
    </source>
</evidence>
<evidence type="ECO:0000259" key="1">
    <source>
        <dbReference type="Pfam" id="PF05713"/>
    </source>
</evidence>
<protein>
    <submittedName>
        <fullName evidence="2">Plasmid mobilization relaxosome protein MobC</fullName>
    </submittedName>
</protein>
<dbReference type="InterPro" id="IPR008687">
    <property type="entry name" value="MobC"/>
</dbReference>
<comment type="caution">
    <text evidence="2">The sequence shown here is derived from an EMBL/GenBank/DDBJ whole genome shotgun (WGS) entry which is preliminary data.</text>
</comment>
<accession>A0ABT8DGR7</accession>
<gene>
    <name evidence="2" type="primary">mobC</name>
    <name evidence="2" type="ORF">QWZ10_25060</name>
    <name evidence="3" type="ORF">QWZ10_25760</name>
    <name evidence="4" type="ORF">QWZ10_26085</name>
</gene>
<evidence type="ECO:0000313" key="4">
    <source>
        <dbReference type="EMBL" id="MDN3714413.1"/>
    </source>
</evidence>
<dbReference type="EMBL" id="JAUFRC010000005">
    <property type="protein sequence ID" value="MDN3714413.1"/>
    <property type="molecule type" value="Genomic_DNA"/>
</dbReference>
<dbReference type="EMBL" id="JAUFRC010000004">
    <property type="protein sequence ID" value="MDN3714365.1"/>
    <property type="molecule type" value="Genomic_DNA"/>
</dbReference>
<proteinExistence type="predicted"/>
<evidence type="ECO:0000313" key="2">
    <source>
        <dbReference type="EMBL" id="MDN3714250.1"/>
    </source>
</evidence>
<feature type="domain" description="Bacterial mobilisation" evidence="1">
    <location>
        <begin position="41"/>
        <end position="74"/>
    </location>
</feature>
<dbReference type="Proteomes" id="UP001243846">
    <property type="component" value="Unassembled WGS sequence"/>
</dbReference>
<sequence>MKKSAGTETNADAIRSLLRMAVGLLEFERDDETRLEEIRTELHKIGVNVNQIALAANRGRTDLLQHQWKELNELRRSLPEVRSYLKAVVDEQRRKGIRLYEKFGEGRGDV</sequence>
<evidence type="ECO:0000313" key="5">
    <source>
        <dbReference type="Proteomes" id="UP001243846"/>
    </source>
</evidence>
<dbReference type="EMBL" id="JAUFRC010000004">
    <property type="protein sequence ID" value="MDN3714250.1"/>
    <property type="molecule type" value="Genomic_DNA"/>
</dbReference>
<organism evidence="2 5">
    <name type="scientific">Paracoccus cavernae</name>
    <dbReference type="NCBI Taxonomy" id="1571207"/>
    <lineage>
        <taxon>Bacteria</taxon>
        <taxon>Pseudomonadati</taxon>
        <taxon>Pseudomonadota</taxon>
        <taxon>Alphaproteobacteria</taxon>
        <taxon>Rhodobacterales</taxon>
        <taxon>Paracoccaceae</taxon>
        <taxon>Paracoccus</taxon>
    </lineage>
</organism>
<reference evidence="5" key="2">
    <citation type="journal article" date="2019" name="Int. J. Syst. Evol. Microbiol.">
        <title>The Global Catalogue of Microorganisms (GCM) 10K type strain sequencing project: providing services to taxonomists for standard genome sequencing and annotation.</title>
        <authorList>
            <consortium name="The Broad Institute Genomics Platform"/>
            <consortium name="The Broad Institute Genome Sequencing Center for Infectious Disease"/>
            <person name="Wu L."/>
            <person name="Ma J."/>
        </authorList>
    </citation>
    <scope>NUCLEOTIDE SEQUENCE [LARGE SCALE GENOMIC DNA]</scope>
    <source>
        <strain evidence="5">CECT 8482</strain>
    </source>
</reference>
<name>A0ABT8DGR7_9RHOB</name>
<keyword evidence="5" id="KW-1185">Reference proteome</keyword>
<reference evidence="2" key="3">
    <citation type="submission" date="2023-06" db="EMBL/GenBank/DDBJ databases">
        <authorList>
            <person name="Lucena T."/>
            <person name="Sun Q."/>
        </authorList>
    </citation>
    <scope>NUCLEOTIDE SEQUENCE</scope>
    <source>
        <strain evidence="2">CECT 8482</strain>
    </source>
</reference>
<dbReference type="Pfam" id="PF05713">
    <property type="entry name" value="MobC"/>
    <property type="match status" value="1"/>
</dbReference>